<evidence type="ECO:0000256" key="6">
    <source>
        <dbReference type="ARBA" id="ARBA00023014"/>
    </source>
</evidence>
<dbReference type="Pfam" id="PF04055">
    <property type="entry name" value="Radical_SAM"/>
    <property type="match status" value="1"/>
</dbReference>
<keyword evidence="4" id="KW-0479">Metal-binding</keyword>
<feature type="domain" description="Radical SAM core" evidence="7">
    <location>
        <begin position="24"/>
        <end position="267"/>
    </location>
</feature>
<dbReference type="InterPro" id="IPR007197">
    <property type="entry name" value="rSAM"/>
</dbReference>
<evidence type="ECO:0000256" key="2">
    <source>
        <dbReference type="ARBA" id="ARBA00022485"/>
    </source>
</evidence>
<dbReference type="SMART" id="SM00729">
    <property type="entry name" value="Elp3"/>
    <property type="match status" value="1"/>
</dbReference>
<evidence type="ECO:0000256" key="3">
    <source>
        <dbReference type="ARBA" id="ARBA00022691"/>
    </source>
</evidence>
<name>A0ABT5VP82_9BACT</name>
<dbReference type="InterPro" id="IPR006638">
    <property type="entry name" value="Elp3/MiaA/NifB-like_rSAM"/>
</dbReference>
<evidence type="ECO:0000256" key="4">
    <source>
        <dbReference type="ARBA" id="ARBA00022723"/>
    </source>
</evidence>
<proteinExistence type="predicted"/>
<reference evidence="8 9" key="1">
    <citation type="submission" date="2022-01" db="EMBL/GenBank/DDBJ databases">
        <title>Labilibaculum sp. nov, a marine bacterium isolated from Antarctica.</title>
        <authorList>
            <person name="Dai W."/>
        </authorList>
    </citation>
    <scope>NUCLEOTIDE SEQUENCE [LARGE SCALE GENOMIC DNA]</scope>
    <source>
        <strain evidence="8 9">DW002</strain>
    </source>
</reference>
<organism evidence="8 9">
    <name type="scientific">Paralabilibaculum antarcticum</name>
    <dbReference type="NCBI Taxonomy" id="2912572"/>
    <lineage>
        <taxon>Bacteria</taxon>
        <taxon>Pseudomonadati</taxon>
        <taxon>Bacteroidota</taxon>
        <taxon>Bacteroidia</taxon>
        <taxon>Marinilabiliales</taxon>
        <taxon>Marinifilaceae</taxon>
        <taxon>Paralabilibaculum</taxon>
    </lineage>
</organism>
<dbReference type="Pfam" id="PF16199">
    <property type="entry name" value="Radical_SAM_C"/>
    <property type="match status" value="1"/>
</dbReference>
<dbReference type="SFLD" id="SFLDG01091">
    <property type="entry name" value="uncharacterized_CHP01210-like"/>
    <property type="match status" value="1"/>
</dbReference>
<evidence type="ECO:0000256" key="1">
    <source>
        <dbReference type="ARBA" id="ARBA00001966"/>
    </source>
</evidence>
<evidence type="ECO:0000256" key="5">
    <source>
        <dbReference type="ARBA" id="ARBA00023004"/>
    </source>
</evidence>
<sequence>MTDMQFPWGKNKRYNDFPSSFKRRFSERIQKISIDAGFTCPNRDGSKGVGGCTYCNNNSFNPAYCSPKKSISEQILLGIDFFNAKYKAQYYLAYFQAYSNTYGHIDHLKKIYEEALSHDKVIGLVIGTRPDCVSESLLEYLEELAKDYYISIEYGVESVNDLALESINRGHTYQEAEDTILKTANRGIHIGAHLVNGLPFDTPKMMIKHAVQLSNLPIDTLKLHQLQILNNTTMAKQYEEKPEQFYLFEMEEYLDFVVDVIEQINPNVTLERFINQAPKGWLIAPKWGIKNFEFVDKLDKKLVERDTWQGKLFQVKD</sequence>
<dbReference type="InterPro" id="IPR023404">
    <property type="entry name" value="rSAM_horseshoe"/>
</dbReference>
<dbReference type="RefSeq" id="WP_275108584.1">
    <property type="nucleotide sequence ID" value="NZ_JAKJSC010000001.1"/>
</dbReference>
<evidence type="ECO:0000313" key="9">
    <source>
        <dbReference type="Proteomes" id="UP001528920"/>
    </source>
</evidence>
<protein>
    <submittedName>
        <fullName evidence="8">TIGR01212 family radical SAM protein</fullName>
    </submittedName>
</protein>
<keyword evidence="6" id="KW-0411">Iron-sulfur</keyword>
<comment type="caution">
    <text evidence="8">The sequence shown here is derived from an EMBL/GenBank/DDBJ whole genome shotgun (WGS) entry which is preliminary data.</text>
</comment>
<evidence type="ECO:0000313" key="8">
    <source>
        <dbReference type="EMBL" id="MDE5417247.1"/>
    </source>
</evidence>
<dbReference type="SFLD" id="SFLDS00029">
    <property type="entry name" value="Radical_SAM"/>
    <property type="match status" value="1"/>
</dbReference>
<keyword evidence="2" id="KW-0004">4Fe-4S</keyword>
<dbReference type="InterPro" id="IPR039661">
    <property type="entry name" value="ELP3"/>
</dbReference>
<dbReference type="InterPro" id="IPR032432">
    <property type="entry name" value="Radical_SAM_C"/>
</dbReference>
<dbReference type="PROSITE" id="PS51918">
    <property type="entry name" value="RADICAL_SAM"/>
    <property type="match status" value="1"/>
</dbReference>
<dbReference type="EMBL" id="JAKJSC010000001">
    <property type="protein sequence ID" value="MDE5417247.1"/>
    <property type="molecule type" value="Genomic_DNA"/>
</dbReference>
<dbReference type="SFLD" id="SFLDG01086">
    <property type="entry name" value="elongater_protein-like"/>
    <property type="match status" value="1"/>
</dbReference>
<dbReference type="PANTHER" id="PTHR11135">
    <property type="entry name" value="HISTONE ACETYLTRANSFERASE-RELATED"/>
    <property type="match status" value="1"/>
</dbReference>
<dbReference type="Proteomes" id="UP001528920">
    <property type="component" value="Unassembled WGS sequence"/>
</dbReference>
<dbReference type="InterPro" id="IPR005911">
    <property type="entry name" value="YhcC-like"/>
</dbReference>
<dbReference type="Gene3D" id="3.80.30.20">
    <property type="entry name" value="tm_1862 like domain"/>
    <property type="match status" value="1"/>
</dbReference>
<evidence type="ECO:0000259" key="7">
    <source>
        <dbReference type="PROSITE" id="PS51918"/>
    </source>
</evidence>
<keyword evidence="5" id="KW-0408">Iron</keyword>
<dbReference type="PANTHER" id="PTHR11135:SF1">
    <property type="entry name" value="PROTEIN YHCC"/>
    <property type="match status" value="1"/>
</dbReference>
<gene>
    <name evidence="8" type="ORF">L3049_04430</name>
</gene>
<dbReference type="InterPro" id="IPR058240">
    <property type="entry name" value="rSAM_sf"/>
</dbReference>
<comment type="cofactor">
    <cofactor evidence="1">
        <name>[4Fe-4S] cluster</name>
        <dbReference type="ChEBI" id="CHEBI:49883"/>
    </cofactor>
</comment>
<dbReference type="SUPFAM" id="SSF102114">
    <property type="entry name" value="Radical SAM enzymes"/>
    <property type="match status" value="1"/>
</dbReference>
<keyword evidence="3" id="KW-0949">S-adenosyl-L-methionine</keyword>
<keyword evidence="9" id="KW-1185">Reference proteome</keyword>
<dbReference type="NCBIfam" id="TIGR01212">
    <property type="entry name" value="TIGR01212 family radical SAM protein"/>
    <property type="match status" value="1"/>
</dbReference>
<accession>A0ABT5VP82</accession>